<dbReference type="InterPro" id="IPR051353">
    <property type="entry name" value="Tobamovirus_resist_UPF0261"/>
</dbReference>
<dbReference type="InterPro" id="IPR044122">
    <property type="entry name" value="UPF0261_N"/>
</dbReference>
<accession>A0A5M6CYM4</accession>
<dbReference type="Gene3D" id="3.40.50.12020">
    <property type="entry name" value="Uncharacterised protein family UPF0261, NN domain"/>
    <property type="match status" value="1"/>
</dbReference>
<keyword evidence="5" id="KW-1185">Reference proteome</keyword>
<comment type="caution">
    <text evidence="4">The sequence shown here is derived from an EMBL/GenBank/DDBJ whole genome shotgun (WGS) entry which is preliminary data.</text>
</comment>
<dbReference type="AlphaFoldDB" id="A0A5M6CYM4"/>
<reference evidence="4 5" key="1">
    <citation type="submission" date="2019-08" db="EMBL/GenBank/DDBJ databases">
        <authorList>
            <person name="Dhanesh K."/>
            <person name="Kumar G."/>
            <person name="Sasikala C."/>
            <person name="Venkata Ramana C."/>
        </authorList>
    </citation>
    <scope>NUCLEOTIDE SEQUENCE [LARGE SCALE GENOMIC DNA]</scope>
    <source>
        <strain evidence="4 5">JC645</strain>
    </source>
</reference>
<sequence>MSCKWLAEWALAKLAESVAESVRSHSRLRGPPAIEEQSFRALAGRCGPRIIIPSAFPLRGNLLSQGRVYAIATMDTKGEEIDFVADCLRSAGVDVVTVDVGTLQPPSTVPDVPREQVLAVDGNLVPGRQSPSDDQPGDRPAPVGGSDRGQAISAMAEALARFLSREFSAERVSGVLGIGGSGGTALITQAMRALPIGLPKLMVSTVASGNTAPYVDCTDLTMMFSVVDVAGINTVSERVLSNAAHALAGMVTHSTARRRSRPALGMTMFGVTTPCVTEVRRQLDAEGFDCLVFHATGTGGRAMEKLVESGLIGGVLDITTTEVADQVVGGVFPAGPDRFDRLIERQIPLVVSLGAVDMVNFGSRDTVPSQFRDRTLHVHNAQVTLMRTTADENRQIARWIAGKLNRSTAPVTVLVPEGGVSTLDAPGEPFYDPQADRALFDELESCLVSGDDRRLVRLPQHINDPAFATALADEFLRLHSS</sequence>
<evidence type="ECO:0000259" key="3">
    <source>
        <dbReference type="Pfam" id="PF23189"/>
    </source>
</evidence>
<dbReference type="Pfam" id="PF23189">
    <property type="entry name" value="UPF0261_C"/>
    <property type="match status" value="1"/>
</dbReference>
<feature type="domain" description="UPF0261" evidence="3">
    <location>
        <begin position="261"/>
        <end position="478"/>
    </location>
</feature>
<dbReference type="EMBL" id="VWOX01000022">
    <property type="protein sequence ID" value="KAA5539102.1"/>
    <property type="molecule type" value="Genomic_DNA"/>
</dbReference>
<protein>
    <submittedName>
        <fullName evidence="4">UPF0261 family protein</fullName>
    </submittedName>
</protein>
<feature type="domain" description="UPF0261" evidence="2">
    <location>
        <begin position="67"/>
        <end position="254"/>
    </location>
</feature>
<evidence type="ECO:0000313" key="5">
    <source>
        <dbReference type="Proteomes" id="UP000324479"/>
    </source>
</evidence>
<dbReference type="Pfam" id="PF06792">
    <property type="entry name" value="UPF0261"/>
    <property type="match status" value="1"/>
</dbReference>
<dbReference type="InterPro" id="IPR056778">
    <property type="entry name" value="UPF0261_C"/>
</dbReference>
<proteinExistence type="predicted"/>
<dbReference type="Proteomes" id="UP000324479">
    <property type="component" value="Unassembled WGS sequence"/>
</dbReference>
<dbReference type="CDD" id="cd15488">
    <property type="entry name" value="Tm-1-like"/>
    <property type="match status" value="1"/>
</dbReference>
<feature type="region of interest" description="Disordered" evidence="1">
    <location>
        <begin position="123"/>
        <end position="148"/>
    </location>
</feature>
<dbReference type="PANTHER" id="PTHR31862:SF1">
    <property type="entry name" value="UPF0261 DOMAIN PROTEIN (AFU_ORTHOLOGUE AFUA_1G10120)"/>
    <property type="match status" value="1"/>
</dbReference>
<dbReference type="PANTHER" id="PTHR31862">
    <property type="entry name" value="UPF0261 DOMAIN PROTEIN (AFU_ORTHOLOGUE AFUA_1G10120)"/>
    <property type="match status" value="1"/>
</dbReference>
<evidence type="ECO:0000256" key="1">
    <source>
        <dbReference type="SAM" id="MobiDB-lite"/>
    </source>
</evidence>
<evidence type="ECO:0000313" key="4">
    <source>
        <dbReference type="EMBL" id="KAA5539102.1"/>
    </source>
</evidence>
<gene>
    <name evidence="4" type="ORF">FYK55_25290</name>
</gene>
<name>A0A5M6CYM4_9BACT</name>
<dbReference type="NCBIfam" id="NF002673">
    <property type="entry name" value="PRK02399.1-1"/>
    <property type="match status" value="1"/>
</dbReference>
<dbReference type="Gene3D" id="3.40.50.12030">
    <property type="entry name" value="Uncharacterised protein family UPF0261, NC domain"/>
    <property type="match status" value="1"/>
</dbReference>
<evidence type="ECO:0000259" key="2">
    <source>
        <dbReference type="Pfam" id="PF06792"/>
    </source>
</evidence>
<dbReference type="NCBIfam" id="NF002674">
    <property type="entry name" value="PRK02399.1-2"/>
    <property type="match status" value="1"/>
</dbReference>
<organism evidence="4 5">
    <name type="scientific">Roseiconus nitratireducens</name>
    <dbReference type="NCBI Taxonomy" id="2605748"/>
    <lineage>
        <taxon>Bacteria</taxon>
        <taxon>Pseudomonadati</taxon>
        <taxon>Planctomycetota</taxon>
        <taxon>Planctomycetia</taxon>
        <taxon>Pirellulales</taxon>
        <taxon>Pirellulaceae</taxon>
        <taxon>Roseiconus</taxon>
    </lineage>
</organism>